<dbReference type="InterPro" id="IPR000719">
    <property type="entry name" value="Prot_kinase_dom"/>
</dbReference>
<evidence type="ECO:0000313" key="10">
    <source>
        <dbReference type="Proteomes" id="UP000749646"/>
    </source>
</evidence>
<feature type="region of interest" description="Disordered" evidence="7">
    <location>
        <begin position="1"/>
        <end position="25"/>
    </location>
</feature>
<dbReference type="EMBL" id="JAAAHW010000138">
    <property type="protein sequence ID" value="KAG0006197.1"/>
    <property type="molecule type" value="Genomic_DNA"/>
</dbReference>
<sequence>MLDEVVAEGDRLDDIESDEEDGSRVVPEYVKMEMQKFEEGFNGLQGKYKLLNKIGEGSFSSVYKAIDLEYDKFNNSDWDIVDDQPLAKETKPDETGESSKRIASAEEKQATSEGGKVVAIKRIYVTSSPLRIENEIAILRDLRGHKNLVALITAHRFKDQVILVLPYFEHSGFRAYYRDLPMEDIRCYFRALLRGLAHVHSKKIIHRDIKPSNFLYSTIRKTGILVDFGLAERQEDHPNPTTSRAGPSRGFEVSKSNPRHLMAASLKHEKVDLAHKLSKTPIGGTLGTAQGSIQPSGSAVTIRSSASMQVSGIKDVCTAVPQISSHQTSSSQPALPPLQIPNLVKQLWPRPTPHNQTPLLTNRELGYLRRDPRPVARVNRAGTRGFRAPEILFRHLHQTVEAVLEVTVLFGQDQMRRAAASFDRTFVTTVPTIGNRPISLTRLCRILHPQRFGSPDEHDSMLSEDRTMVAQSQPLARSRNLQSQHKLVSALTGSHGEETGSQEQNVKGSGMTDHPMETVAAEGAAGASQANHRPENPGEMLQTDVNLPLYQVVAGMEHMEEGINMSTQQKSIETREGLDENTKDSNASTVSASESGKSDGTRESSASKKPAMVGWDLQVGLEEAVRFLKCLLALNPEERITAEEALKHPFLAERRS</sequence>
<feature type="compositionally biased region" description="Basic and acidic residues" evidence="7">
    <location>
        <begin position="596"/>
        <end position="606"/>
    </location>
</feature>
<feature type="region of interest" description="Disordered" evidence="7">
    <location>
        <begin position="564"/>
        <end position="610"/>
    </location>
</feature>
<protein>
    <recommendedName>
        <fullName evidence="1">non-specific serine/threonine protein kinase</fullName>
        <ecNumber evidence="1">2.7.11.1</ecNumber>
    </recommendedName>
</protein>
<dbReference type="EC" id="2.7.11.1" evidence="1"/>
<evidence type="ECO:0000256" key="5">
    <source>
        <dbReference type="ARBA" id="ARBA00022777"/>
    </source>
</evidence>
<dbReference type="AlphaFoldDB" id="A0A9P6SV06"/>
<dbReference type="PROSITE" id="PS00108">
    <property type="entry name" value="PROTEIN_KINASE_ST"/>
    <property type="match status" value="1"/>
</dbReference>
<keyword evidence="3" id="KW-0808">Transferase</keyword>
<dbReference type="OrthoDB" id="10020333at2759"/>
<feature type="compositionally biased region" description="Basic and acidic residues" evidence="7">
    <location>
        <begin position="572"/>
        <end position="583"/>
    </location>
</feature>
<organism evidence="9 10">
    <name type="scientific">Modicella reniformis</name>
    <dbReference type="NCBI Taxonomy" id="1440133"/>
    <lineage>
        <taxon>Eukaryota</taxon>
        <taxon>Fungi</taxon>
        <taxon>Fungi incertae sedis</taxon>
        <taxon>Mucoromycota</taxon>
        <taxon>Mortierellomycotina</taxon>
        <taxon>Mortierellomycetes</taxon>
        <taxon>Mortierellales</taxon>
        <taxon>Mortierellaceae</taxon>
        <taxon>Modicella</taxon>
    </lineage>
</organism>
<dbReference type="GO" id="GO:0044773">
    <property type="term" value="P:mitotic DNA damage checkpoint signaling"/>
    <property type="evidence" value="ECO:0007669"/>
    <property type="project" value="TreeGrafter"/>
</dbReference>
<evidence type="ECO:0000259" key="8">
    <source>
        <dbReference type="PROSITE" id="PS50011"/>
    </source>
</evidence>
<keyword evidence="6" id="KW-0067">ATP-binding</keyword>
<feature type="region of interest" description="Disordered" evidence="7">
    <location>
        <begin position="233"/>
        <end position="254"/>
    </location>
</feature>
<dbReference type="SMART" id="SM00220">
    <property type="entry name" value="S_TKc"/>
    <property type="match status" value="1"/>
</dbReference>
<dbReference type="Gene3D" id="3.30.200.20">
    <property type="entry name" value="Phosphorylase Kinase, domain 1"/>
    <property type="match status" value="1"/>
</dbReference>
<accession>A0A9P6SV06</accession>
<dbReference type="Pfam" id="PF00069">
    <property type="entry name" value="Pkinase"/>
    <property type="match status" value="1"/>
</dbReference>
<dbReference type="SUPFAM" id="SSF56112">
    <property type="entry name" value="Protein kinase-like (PK-like)"/>
    <property type="match status" value="1"/>
</dbReference>
<dbReference type="GO" id="GO:0004674">
    <property type="term" value="F:protein serine/threonine kinase activity"/>
    <property type="evidence" value="ECO:0007669"/>
    <property type="project" value="UniProtKB-KW"/>
</dbReference>
<evidence type="ECO:0000256" key="1">
    <source>
        <dbReference type="ARBA" id="ARBA00012513"/>
    </source>
</evidence>
<comment type="caution">
    <text evidence="9">The sequence shown here is derived from an EMBL/GenBank/DDBJ whole genome shotgun (WGS) entry which is preliminary data.</text>
</comment>
<evidence type="ECO:0000256" key="2">
    <source>
        <dbReference type="ARBA" id="ARBA00022527"/>
    </source>
</evidence>
<feature type="region of interest" description="Disordered" evidence="7">
    <location>
        <begin position="84"/>
        <end position="108"/>
    </location>
</feature>
<dbReference type="GO" id="GO:0005634">
    <property type="term" value="C:nucleus"/>
    <property type="evidence" value="ECO:0007669"/>
    <property type="project" value="TreeGrafter"/>
</dbReference>
<evidence type="ECO:0000256" key="3">
    <source>
        <dbReference type="ARBA" id="ARBA00022679"/>
    </source>
</evidence>
<evidence type="ECO:0000313" key="9">
    <source>
        <dbReference type="EMBL" id="KAG0006197.1"/>
    </source>
</evidence>
<feature type="region of interest" description="Disordered" evidence="7">
    <location>
        <begin position="471"/>
        <end position="543"/>
    </location>
</feature>
<feature type="compositionally biased region" description="Polar residues" evidence="7">
    <location>
        <begin position="584"/>
        <end position="595"/>
    </location>
</feature>
<keyword evidence="5" id="KW-0418">Kinase</keyword>
<dbReference type="GO" id="GO:0005524">
    <property type="term" value="F:ATP binding"/>
    <property type="evidence" value="ECO:0007669"/>
    <property type="project" value="UniProtKB-KW"/>
</dbReference>
<dbReference type="Gene3D" id="1.10.510.10">
    <property type="entry name" value="Transferase(Phosphotransferase) domain 1"/>
    <property type="match status" value="2"/>
</dbReference>
<evidence type="ECO:0000256" key="7">
    <source>
        <dbReference type="SAM" id="MobiDB-lite"/>
    </source>
</evidence>
<keyword evidence="4" id="KW-0547">Nucleotide-binding</keyword>
<dbReference type="Proteomes" id="UP000749646">
    <property type="component" value="Unassembled WGS sequence"/>
</dbReference>
<reference evidence="9" key="1">
    <citation type="journal article" date="2020" name="Fungal Divers.">
        <title>Resolving the Mortierellaceae phylogeny through synthesis of multi-gene phylogenetics and phylogenomics.</title>
        <authorList>
            <person name="Vandepol N."/>
            <person name="Liber J."/>
            <person name="Desiro A."/>
            <person name="Na H."/>
            <person name="Kennedy M."/>
            <person name="Barry K."/>
            <person name="Grigoriev I.V."/>
            <person name="Miller A.N."/>
            <person name="O'Donnell K."/>
            <person name="Stajich J.E."/>
            <person name="Bonito G."/>
        </authorList>
    </citation>
    <scope>NUCLEOTIDE SEQUENCE</scope>
    <source>
        <strain evidence="9">MES-2147</strain>
    </source>
</reference>
<name>A0A9P6SV06_9FUNG</name>
<feature type="compositionally biased region" description="Basic and acidic residues" evidence="7">
    <location>
        <begin position="85"/>
        <end position="108"/>
    </location>
</feature>
<dbReference type="PANTHER" id="PTHR44167">
    <property type="entry name" value="OVARIAN-SPECIFIC SERINE/THREONINE-PROTEIN KINASE LOK-RELATED"/>
    <property type="match status" value="1"/>
</dbReference>
<evidence type="ECO:0000256" key="4">
    <source>
        <dbReference type="ARBA" id="ARBA00022741"/>
    </source>
</evidence>
<gene>
    <name evidence="9" type="ORF">BGZ65_009025</name>
</gene>
<dbReference type="InterPro" id="IPR008271">
    <property type="entry name" value="Ser/Thr_kinase_AS"/>
</dbReference>
<dbReference type="PANTHER" id="PTHR44167:SF23">
    <property type="entry name" value="CDC7 KINASE, ISOFORM A-RELATED"/>
    <property type="match status" value="1"/>
</dbReference>
<proteinExistence type="predicted"/>
<keyword evidence="10" id="KW-1185">Reference proteome</keyword>
<feature type="compositionally biased region" description="Polar residues" evidence="7">
    <location>
        <begin position="471"/>
        <end position="486"/>
    </location>
</feature>
<keyword evidence="2" id="KW-0723">Serine/threonine-protein kinase</keyword>
<dbReference type="InterPro" id="IPR011009">
    <property type="entry name" value="Kinase-like_dom_sf"/>
</dbReference>
<evidence type="ECO:0000256" key="6">
    <source>
        <dbReference type="ARBA" id="ARBA00022840"/>
    </source>
</evidence>
<feature type="domain" description="Protein kinase" evidence="8">
    <location>
        <begin position="48"/>
        <end position="651"/>
    </location>
</feature>
<dbReference type="PROSITE" id="PS50011">
    <property type="entry name" value="PROTEIN_KINASE_DOM"/>
    <property type="match status" value="1"/>
</dbReference>
<feature type="compositionally biased region" description="Low complexity" evidence="7">
    <location>
        <begin position="520"/>
        <end position="530"/>
    </location>
</feature>